<gene>
    <name evidence="1" type="ORF">AMTR_s00049p00102670</name>
</gene>
<proteinExistence type="predicted"/>
<evidence type="ECO:0000313" key="2">
    <source>
        <dbReference type="Proteomes" id="UP000017836"/>
    </source>
</evidence>
<evidence type="ECO:0000313" key="1">
    <source>
        <dbReference type="EMBL" id="ERN13645.1"/>
    </source>
</evidence>
<dbReference type="HOGENOM" id="CLU_2389146_0_0_1"/>
<protein>
    <submittedName>
        <fullName evidence="1">Uncharacterized protein</fullName>
    </submittedName>
</protein>
<dbReference type="AlphaFoldDB" id="W1Q0S5"/>
<name>W1Q0S5_AMBTC</name>
<reference evidence="2" key="1">
    <citation type="journal article" date="2013" name="Science">
        <title>The Amborella genome and the evolution of flowering plants.</title>
        <authorList>
            <consortium name="Amborella Genome Project"/>
        </authorList>
    </citation>
    <scope>NUCLEOTIDE SEQUENCE [LARGE SCALE GENOMIC DNA]</scope>
</reference>
<dbReference type="EMBL" id="KI392567">
    <property type="protein sequence ID" value="ERN13645.1"/>
    <property type="molecule type" value="Genomic_DNA"/>
</dbReference>
<dbReference type="Proteomes" id="UP000017836">
    <property type="component" value="Unassembled WGS sequence"/>
</dbReference>
<keyword evidence="2" id="KW-1185">Reference proteome</keyword>
<dbReference type="Gramene" id="ERN13645">
    <property type="protein sequence ID" value="ERN13645"/>
    <property type="gene ID" value="AMTR_s00049p00102670"/>
</dbReference>
<sequence length="94" mass="10903">MLIKKKLINHLTLLQNSQEKTSSFVIKHPALIHLQRCEDMKTFKEIHAHFIVMGLTYHPFTSSRLLAFCFINSMDYAIRFSHKPEGRTSSPSTL</sequence>
<organism evidence="1 2">
    <name type="scientific">Amborella trichopoda</name>
    <dbReference type="NCBI Taxonomy" id="13333"/>
    <lineage>
        <taxon>Eukaryota</taxon>
        <taxon>Viridiplantae</taxon>
        <taxon>Streptophyta</taxon>
        <taxon>Embryophyta</taxon>
        <taxon>Tracheophyta</taxon>
        <taxon>Spermatophyta</taxon>
        <taxon>Magnoliopsida</taxon>
        <taxon>Amborellales</taxon>
        <taxon>Amborellaceae</taxon>
        <taxon>Amborella</taxon>
    </lineage>
</organism>
<accession>W1Q0S5</accession>